<feature type="transmembrane region" description="Helical" evidence="1">
    <location>
        <begin position="203"/>
        <end position="225"/>
    </location>
</feature>
<dbReference type="Proteomes" id="UP000034036">
    <property type="component" value="Unassembled WGS sequence"/>
</dbReference>
<evidence type="ECO:0000313" key="3">
    <source>
        <dbReference type="Proteomes" id="UP000034036"/>
    </source>
</evidence>
<dbReference type="AlphaFoldDB" id="A0A0G1BJF7"/>
<proteinExistence type="predicted"/>
<comment type="caution">
    <text evidence="2">The sequence shown here is derived from an EMBL/GenBank/DDBJ whole genome shotgun (WGS) entry which is preliminary data.</text>
</comment>
<dbReference type="Pfam" id="PF01066">
    <property type="entry name" value="CDP-OH_P_transf"/>
    <property type="match status" value="1"/>
</dbReference>
<keyword evidence="1" id="KW-0812">Transmembrane</keyword>
<protein>
    <recommendedName>
        <fullName evidence="4">CDP-alcohol phosphatidyltransferase</fullName>
    </recommendedName>
</protein>
<keyword evidence="1" id="KW-1133">Transmembrane helix</keyword>
<evidence type="ECO:0008006" key="4">
    <source>
        <dbReference type="Google" id="ProtNLM"/>
    </source>
</evidence>
<feature type="transmembrane region" description="Helical" evidence="1">
    <location>
        <begin position="55"/>
        <end position="81"/>
    </location>
</feature>
<organism evidence="2 3">
    <name type="scientific">Candidatus Giovannonibacteria bacterium GW2011_GWF2_42_19</name>
    <dbReference type="NCBI Taxonomy" id="1618659"/>
    <lineage>
        <taxon>Bacteria</taxon>
        <taxon>Candidatus Giovannoniibacteriota</taxon>
    </lineage>
</organism>
<dbReference type="GO" id="GO:0016780">
    <property type="term" value="F:phosphotransferase activity, for other substituted phosphate groups"/>
    <property type="evidence" value="ECO:0007669"/>
    <property type="project" value="InterPro"/>
</dbReference>
<dbReference type="InterPro" id="IPR043130">
    <property type="entry name" value="CDP-OH_PTrfase_TM_dom"/>
</dbReference>
<dbReference type="Gene3D" id="1.20.120.1760">
    <property type="match status" value="1"/>
</dbReference>
<name>A0A0G1BJF7_9BACT</name>
<feature type="transmembrane region" description="Helical" evidence="1">
    <location>
        <begin position="117"/>
        <end position="135"/>
    </location>
</feature>
<keyword evidence="1" id="KW-0472">Membrane</keyword>
<dbReference type="GO" id="GO:0008654">
    <property type="term" value="P:phospholipid biosynthetic process"/>
    <property type="evidence" value="ECO:0007669"/>
    <property type="project" value="InterPro"/>
</dbReference>
<dbReference type="GO" id="GO:0016020">
    <property type="term" value="C:membrane"/>
    <property type="evidence" value="ECO:0007669"/>
    <property type="project" value="InterPro"/>
</dbReference>
<dbReference type="STRING" id="1618659.UV11_C0029G0006"/>
<dbReference type="InterPro" id="IPR000462">
    <property type="entry name" value="CDP-OH_P_trans"/>
</dbReference>
<evidence type="ECO:0000256" key="1">
    <source>
        <dbReference type="SAM" id="Phobius"/>
    </source>
</evidence>
<dbReference type="EMBL" id="LCDF01000029">
    <property type="protein sequence ID" value="KKS46411.1"/>
    <property type="molecule type" value="Genomic_DNA"/>
</dbReference>
<sequence>MKSTQELRKNLQAFKYEGRERPFGYFYFQRWPSIFLTKFAIKHNLTPNQITMAGIILGVIGSIFMFFPLPFKIAGAILLYLNILSDKVDGEVARWRIQNNLGEVYLRGVFLDELNHLIIPPLSILMITMGIIHTFPYDKTFLTLMGTLAALSLPFLRINHSLGQLILIKKYIKHPELFAPLPMKGEKDPILSIKNKHSLIRRLFFIIHNIQDFFIIVLLFSIAFIGELILPIFRPSLLSGLLLVALGFLFPLIVLENSIKGFFSIEYKVRDLKEKL</sequence>
<gene>
    <name evidence="2" type="ORF">UV11_C0029G0006</name>
</gene>
<reference evidence="2 3" key="1">
    <citation type="journal article" date="2015" name="Nature">
        <title>rRNA introns, odd ribosomes, and small enigmatic genomes across a large radiation of phyla.</title>
        <authorList>
            <person name="Brown C.T."/>
            <person name="Hug L.A."/>
            <person name="Thomas B.C."/>
            <person name="Sharon I."/>
            <person name="Castelle C.J."/>
            <person name="Singh A."/>
            <person name="Wilkins M.J."/>
            <person name="Williams K.H."/>
            <person name="Banfield J.F."/>
        </authorList>
    </citation>
    <scope>NUCLEOTIDE SEQUENCE [LARGE SCALE GENOMIC DNA]</scope>
</reference>
<accession>A0A0G1BJF7</accession>
<feature type="transmembrane region" description="Helical" evidence="1">
    <location>
        <begin position="237"/>
        <end position="255"/>
    </location>
</feature>
<evidence type="ECO:0000313" key="2">
    <source>
        <dbReference type="EMBL" id="KKS46411.1"/>
    </source>
</evidence>